<protein>
    <recommendedName>
        <fullName evidence="9">Phosphomethylpyrimidine synthase</fullName>
        <ecNumber evidence="9">4.1.99.17</ecNumber>
    </recommendedName>
</protein>
<dbReference type="PANTHER" id="PTHR30557:SF1">
    <property type="entry name" value="PHOSPHOMETHYLPYRIMIDINE SYNTHASE, CHLOROPLASTIC"/>
    <property type="match status" value="1"/>
</dbReference>
<evidence type="ECO:0000256" key="5">
    <source>
        <dbReference type="ARBA" id="ARBA00022833"/>
    </source>
</evidence>
<accession>E0SPP6</accession>
<reference evidence="10 11" key="1">
    <citation type="journal article" date="2010" name="Stand. Genomic Sci.">
        <title>Complete genome sequence of Ignisphaera aggregans type strain (AQ1.S1).</title>
        <authorList>
            <person name="Goker M."/>
            <person name="Held B."/>
            <person name="Lapidus A."/>
            <person name="Nolan M."/>
            <person name="Spring S."/>
            <person name="Yasawong M."/>
            <person name="Lucas S."/>
            <person name="Glavina Del Rio T."/>
            <person name="Tice H."/>
            <person name="Cheng J.F."/>
            <person name="Goodwin L."/>
            <person name="Tapia R."/>
            <person name="Pitluck S."/>
            <person name="Liolios K."/>
            <person name="Ivanova N."/>
            <person name="Mavromatis K."/>
            <person name="Mikhailova N."/>
            <person name="Pati A."/>
            <person name="Chen A."/>
            <person name="Palaniappan K."/>
            <person name="Brambilla E."/>
            <person name="Land M."/>
            <person name="Hauser L."/>
            <person name="Chang Y.J."/>
            <person name="Jeffries C.D."/>
            <person name="Brettin T."/>
            <person name="Detter J.C."/>
            <person name="Han C."/>
            <person name="Rohde M."/>
            <person name="Sikorski J."/>
            <person name="Woyke T."/>
            <person name="Bristow J."/>
            <person name="Eisen J.A."/>
            <person name="Markowitz V."/>
            <person name="Hugenholtz P."/>
            <person name="Kyrpides N.C."/>
            <person name="Klenk H.P."/>
        </authorList>
    </citation>
    <scope>NUCLEOTIDE SEQUENCE [LARGE SCALE GENOMIC DNA]</scope>
    <source>
        <strain evidence="11">DSM 17230 / JCM 13409 / AQ1.S1</strain>
    </source>
</reference>
<dbReference type="AlphaFoldDB" id="E0SPP6"/>
<evidence type="ECO:0000256" key="4">
    <source>
        <dbReference type="ARBA" id="ARBA00022723"/>
    </source>
</evidence>
<evidence type="ECO:0000256" key="9">
    <source>
        <dbReference type="NCBIfam" id="TIGR00190"/>
    </source>
</evidence>
<dbReference type="GO" id="GO:0070284">
    <property type="term" value="F:phosphomethylpyrimidine synthase activity"/>
    <property type="evidence" value="ECO:0007669"/>
    <property type="project" value="UniProtKB-EC"/>
</dbReference>
<dbReference type="PANTHER" id="PTHR30557">
    <property type="entry name" value="THIAMINE BIOSYNTHESIS PROTEIN THIC"/>
    <property type="match status" value="1"/>
</dbReference>
<dbReference type="Proteomes" id="UP000001304">
    <property type="component" value="Chromosome"/>
</dbReference>
<keyword evidence="6" id="KW-0408">Iron</keyword>
<dbReference type="SFLD" id="SFLDS00113">
    <property type="entry name" value="Radical_SAM_Phosphomethylpyrim"/>
    <property type="match status" value="1"/>
</dbReference>
<keyword evidence="2" id="KW-0004">4Fe-4S</keyword>
<keyword evidence="7" id="KW-0411">Iron-sulfur</keyword>
<evidence type="ECO:0000256" key="8">
    <source>
        <dbReference type="ARBA" id="ARBA00023239"/>
    </source>
</evidence>
<dbReference type="NCBIfam" id="NF009895">
    <property type="entry name" value="PRK13352.1"/>
    <property type="match status" value="1"/>
</dbReference>
<evidence type="ECO:0000256" key="1">
    <source>
        <dbReference type="ARBA" id="ARBA00001966"/>
    </source>
</evidence>
<keyword evidence="11" id="KW-1185">Reference proteome</keyword>
<dbReference type="EMBL" id="CP002098">
    <property type="protein sequence ID" value="ADM28102.1"/>
    <property type="molecule type" value="Genomic_DNA"/>
</dbReference>
<dbReference type="HOGENOM" id="CLU_013181_2_2_2"/>
<evidence type="ECO:0000313" key="11">
    <source>
        <dbReference type="Proteomes" id="UP000001304"/>
    </source>
</evidence>
<evidence type="ECO:0000256" key="3">
    <source>
        <dbReference type="ARBA" id="ARBA00022691"/>
    </source>
</evidence>
<evidence type="ECO:0000256" key="6">
    <source>
        <dbReference type="ARBA" id="ARBA00023004"/>
    </source>
</evidence>
<dbReference type="GO" id="GO:0046872">
    <property type="term" value="F:metal ion binding"/>
    <property type="evidence" value="ECO:0007669"/>
    <property type="project" value="UniProtKB-KW"/>
</dbReference>
<dbReference type="BioCyc" id="IAGG583356:GHAH-1282-MONOMER"/>
<dbReference type="Gene3D" id="3.20.20.540">
    <property type="entry name" value="Radical SAM ThiC family, central domain"/>
    <property type="match status" value="1"/>
</dbReference>
<dbReference type="GO" id="GO:0051539">
    <property type="term" value="F:4 iron, 4 sulfur cluster binding"/>
    <property type="evidence" value="ECO:0007669"/>
    <property type="project" value="UniProtKB-KW"/>
</dbReference>
<keyword evidence="3" id="KW-0949">S-adenosyl-L-methionine</keyword>
<evidence type="ECO:0000256" key="2">
    <source>
        <dbReference type="ARBA" id="ARBA00022485"/>
    </source>
</evidence>
<keyword evidence="5" id="KW-0862">Zinc</keyword>
<dbReference type="EC" id="4.1.99.17" evidence="9"/>
<dbReference type="NCBIfam" id="TIGR00190">
    <property type="entry name" value="thiC"/>
    <property type="match status" value="1"/>
</dbReference>
<dbReference type="InterPro" id="IPR038521">
    <property type="entry name" value="ThiC/Bza_core_dom"/>
</dbReference>
<organism evidence="10 11">
    <name type="scientific">Ignisphaera aggregans (strain DSM 17230 / JCM 13409 / AQ1.S1)</name>
    <dbReference type="NCBI Taxonomy" id="583356"/>
    <lineage>
        <taxon>Archaea</taxon>
        <taxon>Thermoproteota</taxon>
        <taxon>Thermoprotei</taxon>
        <taxon>Desulfurococcales</taxon>
        <taxon>Desulfurococcaceae</taxon>
        <taxon>Ignisphaera</taxon>
    </lineage>
</organism>
<dbReference type="SFLD" id="SFLDG01114">
    <property type="entry name" value="phosphomethylpyrimidine_syntha"/>
    <property type="match status" value="1"/>
</dbReference>
<comment type="cofactor">
    <cofactor evidence="1">
        <name>[4Fe-4S] cluster</name>
        <dbReference type="ChEBI" id="CHEBI:49883"/>
    </cofactor>
</comment>
<keyword evidence="4" id="KW-0479">Metal-binding</keyword>
<name>E0SPP6_IGNAA</name>
<dbReference type="Pfam" id="PF01964">
    <property type="entry name" value="ThiC_Rad_SAM"/>
    <property type="match status" value="1"/>
</dbReference>
<dbReference type="InterPro" id="IPR002817">
    <property type="entry name" value="ThiC/BzaA/B"/>
</dbReference>
<sequence length="422" mass="46105">MAIARSGSIPDEVVSVAKAEGVDIDKLRKWLAEGKVIIVRNVRRSDKVRIVGIGKGLSTKVNVNIGTSTTVVDINMEKEKATIAVKYGADTIMDLSIGGDIREIRRELMKASEPLPFGTVPTYQAYIEGVAKFKALPPEDFFLKIVEEHLRDGVDFMTIHAGITLDLAKKAVKSSRIEPIVSRGGALLAGWMLENNSENPYYKNWDYLLELFAEYDATISLGDALRPGAIADALDELQIAELINNARLVKIAREKGVQVMVEGPGHVPLHKIVADIRLMKSLTDEAPYYVLGPLVTDIAMGYDHIASAIGATIAAAEGADLICYLTPAEHLSLPNPEQVKEGLIAAKIAAHAGDIVKLGDKAMARDIEVSIYRAKLDWNKMIDLALDREKANAIYRQFGVKTTSCNMCGSLCVFLILSRYRG</sequence>
<dbReference type="GO" id="GO:0009228">
    <property type="term" value="P:thiamine biosynthetic process"/>
    <property type="evidence" value="ECO:0007669"/>
    <property type="project" value="UniProtKB-UniRule"/>
</dbReference>
<proteinExistence type="predicted"/>
<dbReference type="KEGG" id="iag:Igag_1298"/>
<gene>
    <name evidence="10" type="ordered locus">Igag_1298</name>
</gene>
<evidence type="ECO:0000313" key="10">
    <source>
        <dbReference type="EMBL" id="ADM28102.1"/>
    </source>
</evidence>
<keyword evidence="8" id="KW-0456">Lyase</keyword>
<dbReference type="STRING" id="583356.Igag_1298"/>
<evidence type="ECO:0000256" key="7">
    <source>
        <dbReference type="ARBA" id="ARBA00023014"/>
    </source>
</evidence>
<dbReference type="SFLD" id="SFLDF00407">
    <property type="entry name" value="phosphomethylpyrimidine_syntha"/>
    <property type="match status" value="1"/>
</dbReference>